<name>A0A645FGX7_9ZZZZ</name>
<organism evidence="1">
    <name type="scientific">bioreactor metagenome</name>
    <dbReference type="NCBI Taxonomy" id="1076179"/>
    <lineage>
        <taxon>unclassified sequences</taxon>
        <taxon>metagenomes</taxon>
        <taxon>ecological metagenomes</taxon>
    </lineage>
</organism>
<accession>A0A645FGX7</accession>
<sequence length="69" mass="8253">MGKKEIKSIANRGKLRVHKHLFSLNDYENKALERYLVKYKVSNKSKFIRETLMYAILKKFDEDTPTLFD</sequence>
<evidence type="ECO:0000313" key="1">
    <source>
        <dbReference type="EMBL" id="MPN12752.1"/>
    </source>
</evidence>
<comment type="caution">
    <text evidence="1">The sequence shown here is derived from an EMBL/GenBank/DDBJ whole genome shotgun (WGS) entry which is preliminary data.</text>
</comment>
<dbReference type="EMBL" id="VSSQ01059165">
    <property type="protein sequence ID" value="MPN12752.1"/>
    <property type="molecule type" value="Genomic_DNA"/>
</dbReference>
<gene>
    <name evidence="1" type="ORF">SDC9_160072</name>
</gene>
<reference evidence="1" key="1">
    <citation type="submission" date="2019-08" db="EMBL/GenBank/DDBJ databases">
        <authorList>
            <person name="Kucharzyk K."/>
            <person name="Murdoch R.W."/>
            <person name="Higgins S."/>
            <person name="Loffler F."/>
        </authorList>
    </citation>
    <scope>NUCLEOTIDE SEQUENCE</scope>
</reference>
<dbReference type="AlphaFoldDB" id="A0A645FGX7"/>
<proteinExistence type="predicted"/>
<protein>
    <submittedName>
        <fullName evidence="1">Uncharacterized protein</fullName>
    </submittedName>
</protein>